<dbReference type="CDD" id="cd15482">
    <property type="entry name" value="Sialidase_non-viral"/>
    <property type="match status" value="1"/>
</dbReference>
<dbReference type="SUPFAM" id="SSF50939">
    <property type="entry name" value="Sialidases"/>
    <property type="match status" value="1"/>
</dbReference>
<reference evidence="1" key="1">
    <citation type="submission" date="2021-01" db="EMBL/GenBank/DDBJ databases">
        <authorList>
            <person name="Corre E."/>
            <person name="Pelletier E."/>
            <person name="Niang G."/>
            <person name="Scheremetjew M."/>
            <person name="Finn R."/>
            <person name="Kale V."/>
            <person name="Holt S."/>
            <person name="Cochrane G."/>
            <person name="Meng A."/>
            <person name="Brown T."/>
            <person name="Cohen L."/>
        </authorList>
    </citation>
    <scope>NUCLEOTIDE SEQUENCE</scope>
</reference>
<dbReference type="InterPro" id="IPR036278">
    <property type="entry name" value="Sialidase_sf"/>
</dbReference>
<sequence>MFLGWRGVGRSADGPTRCVINEVPNSNGIHTLLGTYTSGRKVIVVVSHDTGATWQVLGSVVSCADGSKEFGDPTLLLVEGVLFCAFRIHCSSSDFEWQVVVCQSKDDGVSWSFDSVVDTTPNGGLFVGAPCLLARDGVLQVYYDKEFKVGNKTMQWITLREKPLFSEESWSHPEPVLDDVTISKISDGTVGLLRDGMAQAMTTADGILVVMETVDFVPPHQNIVRGVRSVDGGKHWLPRFEIARGKLASDGSFYNAYNPCGVVVGGRSVWVVYCTDEDYPAPPDASSTPVRKRRASIKIKCSSSNAELWSQAEPVFSDANAKCYNPGLVVLATGSVLCTVDRLDGTREMLSAQSRFRYQFSDDGANTTQVVHSQCQPPNWNV</sequence>
<dbReference type="EMBL" id="HBFQ01059938">
    <property type="protein sequence ID" value="CAD8868038.1"/>
    <property type="molecule type" value="Transcribed_RNA"/>
</dbReference>
<protein>
    <recommendedName>
        <fullName evidence="2">Sialidase domain-containing protein</fullName>
    </recommendedName>
</protein>
<proteinExistence type="predicted"/>
<gene>
    <name evidence="1" type="ORF">NSCI0253_LOCUS42394</name>
</gene>
<evidence type="ECO:0000313" key="1">
    <source>
        <dbReference type="EMBL" id="CAD8868038.1"/>
    </source>
</evidence>
<name>A0A7S1FHH8_NOCSC</name>
<dbReference type="Gene3D" id="2.120.10.10">
    <property type="match status" value="2"/>
</dbReference>
<dbReference type="AlphaFoldDB" id="A0A7S1FHH8"/>
<evidence type="ECO:0008006" key="2">
    <source>
        <dbReference type="Google" id="ProtNLM"/>
    </source>
</evidence>
<accession>A0A7S1FHH8</accession>
<organism evidence="1">
    <name type="scientific">Noctiluca scintillans</name>
    <name type="common">Sea sparkle</name>
    <name type="synonym">Red tide dinoflagellate</name>
    <dbReference type="NCBI Taxonomy" id="2966"/>
    <lineage>
        <taxon>Eukaryota</taxon>
        <taxon>Sar</taxon>
        <taxon>Alveolata</taxon>
        <taxon>Dinophyceae</taxon>
        <taxon>Noctilucales</taxon>
        <taxon>Noctilucaceae</taxon>
        <taxon>Noctiluca</taxon>
    </lineage>
</organism>